<feature type="transmembrane region" description="Helical" evidence="1">
    <location>
        <begin position="5"/>
        <end position="26"/>
    </location>
</feature>
<gene>
    <name evidence="2" type="ORF">CHU92_03355</name>
</gene>
<evidence type="ECO:0000256" key="1">
    <source>
        <dbReference type="SAM" id="Phobius"/>
    </source>
</evidence>
<dbReference type="OrthoDB" id="279522at2"/>
<evidence type="ECO:0000313" key="2">
    <source>
        <dbReference type="EMBL" id="OYQ43491.1"/>
    </source>
</evidence>
<feature type="transmembrane region" description="Helical" evidence="1">
    <location>
        <begin position="46"/>
        <end position="67"/>
    </location>
</feature>
<name>A0A255ZPZ5_9FLAO</name>
<protein>
    <recommendedName>
        <fullName evidence="4">DUF2834 domain-containing protein</fullName>
    </recommendedName>
</protein>
<keyword evidence="3" id="KW-1185">Reference proteome</keyword>
<reference evidence="2 3" key="1">
    <citation type="submission" date="2017-07" db="EMBL/GenBank/DDBJ databases">
        <title>Flavobacterium cyanobacteriorum sp. nov., isolated from cyanobacterial aggregates in a eutrophic lake.</title>
        <authorList>
            <person name="Cai H."/>
        </authorList>
    </citation>
    <scope>NUCLEOTIDE SEQUENCE [LARGE SCALE GENOMIC DNA]</scope>
    <source>
        <strain evidence="2 3">TH021</strain>
    </source>
</reference>
<accession>A0A255ZPZ5</accession>
<proteinExistence type="predicted"/>
<dbReference type="RefSeq" id="WP_094412597.1">
    <property type="nucleotide sequence ID" value="NZ_NOXV01000178.1"/>
</dbReference>
<keyword evidence="1" id="KW-0472">Membrane</keyword>
<dbReference type="Proteomes" id="UP000216605">
    <property type="component" value="Unassembled WGS sequence"/>
</dbReference>
<organism evidence="2 3">
    <name type="scientific">Flavobacterium cyanobacteriorum</name>
    <dbReference type="NCBI Taxonomy" id="2022802"/>
    <lineage>
        <taxon>Bacteria</taxon>
        <taxon>Pseudomonadati</taxon>
        <taxon>Bacteroidota</taxon>
        <taxon>Flavobacteriia</taxon>
        <taxon>Flavobacteriales</taxon>
        <taxon>Flavobacteriaceae</taxon>
        <taxon>Flavobacterium</taxon>
    </lineage>
</organism>
<dbReference type="EMBL" id="NOXV01000178">
    <property type="protein sequence ID" value="OYQ43491.1"/>
    <property type="molecule type" value="Genomic_DNA"/>
</dbReference>
<keyword evidence="1" id="KW-1133">Transmembrane helix</keyword>
<evidence type="ECO:0008006" key="4">
    <source>
        <dbReference type="Google" id="ProtNLM"/>
    </source>
</evidence>
<sequence length="114" mass="13105">MSKLYLFKCLLLVQTIGLFTYTLIVFEREGSDLFSVFINNILSVSWSGQFNLDFLCYLSLSGLWIMWRNKFNSKAIIVGILAMILGIIFFAPYLIFLISKENGDLKAFLIGDRQ</sequence>
<comment type="caution">
    <text evidence="2">The sequence shown here is derived from an EMBL/GenBank/DDBJ whole genome shotgun (WGS) entry which is preliminary data.</text>
</comment>
<feature type="transmembrane region" description="Helical" evidence="1">
    <location>
        <begin position="76"/>
        <end position="98"/>
    </location>
</feature>
<dbReference type="AlphaFoldDB" id="A0A255ZPZ5"/>
<evidence type="ECO:0000313" key="3">
    <source>
        <dbReference type="Proteomes" id="UP000216605"/>
    </source>
</evidence>
<keyword evidence="1" id="KW-0812">Transmembrane</keyword>